<protein>
    <recommendedName>
        <fullName evidence="1">Reverse transcriptase Ty1/copia-type domain-containing protein</fullName>
    </recommendedName>
</protein>
<dbReference type="InterPro" id="IPR013103">
    <property type="entry name" value="RVT_2"/>
</dbReference>
<dbReference type="Proteomes" id="UP001189122">
    <property type="component" value="Unassembled WGS sequence"/>
</dbReference>
<evidence type="ECO:0000313" key="2">
    <source>
        <dbReference type="EMBL" id="CAA6674416.1"/>
    </source>
</evidence>
<dbReference type="SUPFAM" id="SSF56672">
    <property type="entry name" value="DNA/RNA polymerases"/>
    <property type="match status" value="1"/>
</dbReference>
<feature type="domain" description="Reverse transcriptase Ty1/copia-type" evidence="1">
    <location>
        <begin position="1"/>
        <end position="81"/>
    </location>
</feature>
<dbReference type="InterPro" id="IPR043502">
    <property type="entry name" value="DNA/RNA_pol_sf"/>
</dbReference>
<dbReference type="Pfam" id="PF07727">
    <property type="entry name" value="RVT_2"/>
    <property type="match status" value="1"/>
</dbReference>
<reference evidence="3" key="1">
    <citation type="journal article" date="2020" name="Sci. Rep.">
        <title>Chromosome-scale genome assembly for the duckweed Spirodela intermedia, integrating cytogenetic maps, PacBio and Oxford Nanopore libraries.</title>
        <authorList>
            <person name="Hoang P.T.N."/>
            <person name="Fiebig A."/>
            <person name="Novak P."/>
            <person name="Macas J."/>
            <person name="Cao H.X."/>
            <person name="Stepanenko A."/>
            <person name="Chen G."/>
            <person name="Borisjuk N."/>
            <person name="Scholz U."/>
            <person name="Schubert I."/>
        </authorList>
    </citation>
    <scope>NUCLEOTIDE SEQUENCE [LARGE SCALE GENOMIC DNA]</scope>
</reference>
<keyword evidence="3" id="KW-1185">Reference proteome</keyword>
<proteinExistence type="predicted"/>
<comment type="caution">
    <text evidence="2">The sequence shown here is derived from an EMBL/GenBank/DDBJ whole genome shotgun (WGS) entry which is preliminary data.</text>
</comment>
<name>A0ABN7E973_SPIIN</name>
<accession>A0ABN7E973</accession>
<dbReference type="PANTHER" id="PTHR11439">
    <property type="entry name" value="GAG-POL-RELATED RETROTRANSPOSON"/>
    <property type="match status" value="1"/>
</dbReference>
<dbReference type="PANTHER" id="PTHR11439:SF467">
    <property type="entry name" value="INTEGRASE CATALYTIC DOMAIN-CONTAINING PROTEIN"/>
    <property type="match status" value="1"/>
</dbReference>
<sequence length="138" mass="15451">MVRVYVDDLVIIGASCDDIKQFKKEMANAFKMSDLGLLCYYLDIEVRQSARGTSISQGAYVAKILERSGMAGCNPCQVPMATRLKLSKRSTEPLVDATAYRNIVGSLRYLVNTRPDLAFAVGYVSHLLEEPRRITWLL</sequence>
<evidence type="ECO:0000313" key="3">
    <source>
        <dbReference type="Proteomes" id="UP001189122"/>
    </source>
</evidence>
<organism evidence="2 3">
    <name type="scientific">Spirodela intermedia</name>
    <name type="common">Intermediate duckweed</name>
    <dbReference type="NCBI Taxonomy" id="51605"/>
    <lineage>
        <taxon>Eukaryota</taxon>
        <taxon>Viridiplantae</taxon>
        <taxon>Streptophyta</taxon>
        <taxon>Embryophyta</taxon>
        <taxon>Tracheophyta</taxon>
        <taxon>Spermatophyta</taxon>
        <taxon>Magnoliopsida</taxon>
        <taxon>Liliopsida</taxon>
        <taxon>Araceae</taxon>
        <taxon>Lemnoideae</taxon>
        <taxon>Spirodela</taxon>
    </lineage>
</organism>
<evidence type="ECO:0000259" key="1">
    <source>
        <dbReference type="Pfam" id="PF07727"/>
    </source>
</evidence>
<gene>
    <name evidence="2" type="ORF">SI7747_UN020774</name>
</gene>
<dbReference type="EMBL" id="CACRZD030000108">
    <property type="protein sequence ID" value="CAA6674416.1"/>
    <property type="molecule type" value="Genomic_DNA"/>
</dbReference>